<dbReference type="RefSeq" id="WP_091481785.1">
    <property type="nucleotide sequence ID" value="NZ_BJYC01000012.1"/>
</dbReference>
<name>A0A1H7M2J3_9LACT</name>
<dbReference type="Proteomes" id="UP000199081">
    <property type="component" value="Unassembled WGS sequence"/>
</dbReference>
<sequence>MKTEFRYTLWILFNLILAFGYIFLFLRYDNAFSDMLLFYLLLHPLFSLIISIYAFKKIKTENRSFKPAGKLFIISLLVISSYVNYSYFFSDKMGTMTTTYSIIDKSTDQDSNQTTVFDRSFNTELTFTLDKEVFDEIEAHPDIEYLISYRYAEVGEQVNTTLVRLTLHPVDNS</sequence>
<feature type="transmembrane region" description="Helical" evidence="1">
    <location>
        <begin position="67"/>
        <end position="88"/>
    </location>
</feature>
<proteinExistence type="predicted"/>
<keyword evidence="3" id="KW-1185">Reference proteome</keyword>
<dbReference type="AlphaFoldDB" id="A0A1H7M2J3"/>
<protein>
    <submittedName>
        <fullName evidence="2">Uncharacterized protein</fullName>
    </submittedName>
</protein>
<feature type="transmembrane region" description="Helical" evidence="1">
    <location>
        <begin position="7"/>
        <end position="24"/>
    </location>
</feature>
<organism evidence="2 3">
    <name type="scientific">Alkalibacterium pelagium</name>
    <dbReference type="NCBI Taxonomy" id="426702"/>
    <lineage>
        <taxon>Bacteria</taxon>
        <taxon>Bacillati</taxon>
        <taxon>Bacillota</taxon>
        <taxon>Bacilli</taxon>
        <taxon>Lactobacillales</taxon>
        <taxon>Carnobacteriaceae</taxon>
        <taxon>Alkalibacterium</taxon>
    </lineage>
</organism>
<feature type="transmembrane region" description="Helical" evidence="1">
    <location>
        <begin position="36"/>
        <end position="55"/>
    </location>
</feature>
<evidence type="ECO:0000256" key="1">
    <source>
        <dbReference type="SAM" id="Phobius"/>
    </source>
</evidence>
<accession>A0A1H7M2J3</accession>
<evidence type="ECO:0000313" key="3">
    <source>
        <dbReference type="Proteomes" id="UP000199081"/>
    </source>
</evidence>
<keyword evidence="1" id="KW-0472">Membrane</keyword>
<keyword evidence="1" id="KW-1133">Transmembrane helix</keyword>
<dbReference type="EMBL" id="FNZU01000010">
    <property type="protein sequence ID" value="SEL05480.1"/>
    <property type="molecule type" value="Genomic_DNA"/>
</dbReference>
<keyword evidence="1" id="KW-0812">Transmembrane</keyword>
<reference evidence="3" key="1">
    <citation type="submission" date="2016-10" db="EMBL/GenBank/DDBJ databases">
        <authorList>
            <person name="Varghese N."/>
            <person name="Submissions S."/>
        </authorList>
    </citation>
    <scope>NUCLEOTIDE SEQUENCE [LARGE SCALE GENOMIC DNA]</scope>
    <source>
        <strain evidence="3">DSM 19183</strain>
    </source>
</reference>
<gene>
    <name evidence="2" type="ORF">SAMN04488099_11089</name>
</gene>
<evidence type="ECO:0000313" key="2">
    <source>
        <dbReference type="EMBL" id="SEL05480.1"/>
    </source>
</evidence>